<dbReference type="AlphaFoldDB" id="Q0C6K3"/>
<dbReference type="KEGG" id="pca:Pcar_3316"/>
<organism evidence="2 3">
    <name type="scientific">Syntrophotalea carbinolica (strain DSM 2380 / NBRC 103641 / GraBd1)</name>
    <name type="common">Pelobacter carbinolicus</name>
    <dbReference type="NCBI Taxonomy" id="338963"/>
    <lineage>
        <taxon>Bacteria</taxon>
        <taxon>Pseudomonadati</taxon>
        <taxon>Thermodesulfobacteriota</taxon>
        <taxon>Desulfuromonadia</taxon>
        <taxon>Desulfuromonadales</taxon>
        <taxon>Syntrophotaleaceae</taxon>
        <taxon>Syntrophotalea</taxon>
    </lineage>
</organism>
<dbReference type="STRING" id="338963.Pcar_3316"/>
<dbReference type="eggNOG" id="ENOG502ZUIQ">
    <property type="taxonomic scope" value="Bacteria"/>
</dbReference>
<evidence type="ECO:0000313" key="2">
    <source>
        <dbReference type="EMBL" id="ABI81935.2"/>
    </source>
</evidence>
<reference evidence="2 3" key="2">
    <citation type="journal article" date="2012" name="BMC Genomics">
        <title>The genome of Pelobacter carbinolicus reveals surprising metabolic capabilities and physiological features.</title>
        <authorList>
            <person name="Aklujkar M."/>
            <person name="Haveman S.A."/>
            <person name="Didonato R.Jr."/>
            <person name="Chertkov O."/>
            <person name="Han C.S."/>
            <person name="Land M.L."/>
            <person name="Brown P."/>
            <person name="Lovley D.R."/>
        </authorList>
    </citation>
    <scope>NUCLEOTIDE SEQUENCE [LARGE SCALE GENOMIC DNA]</scope>
    <source>
        <strain evidence="3">DSM 2380 / NBRC 103641 / GraBd1</strain>
    </source>
</reference>
<dbReference type="HOGENOM" id="CLU_171854_6_4_7"/>
<reference evidence="3" key="1">
    <citation type="submission" date="2005-10" db="EMBL/GenBank/DDBJ databases">
        <title>Complete sequence of Pelobacter carbinolicus DSM 2380.</title>
        <authorList>
            <person name="Copeland A."/>
            <person name="Lucas S."/>
            <person name="Lapidus A."/>
            <person name="Barry K."/>
            <person name="Detter J.C."/>
            <person name="Glavina T."/>
            <person name="Hammon N."/>
            <person name="Israni S."/>
            <person name="Pitluck S."/>
            <person name="Chertkov O."/>
            <person name="Schmutz J."/>
            <person name="Larimer F."/>
            <person name="Land M."/>
            <person name="Kyrpides N."/>
            <person name="Ivanova N."/>
            <person name="Richardson P."/>
        </authorList>
    </citation>
    <scope>NUCLEOTIDE SEQUENCE [LARGE SCALE GENOMIC DNA]</scope>
    <source>
        <strain evidence="3">DSM 2380 / NBRC 103641 / GraBd1</strain>
    </source>
</reference>
<dbReference type="Proteomes" id="UP000002534">
    <property type="component" value="Chromosome"/>
</dbReference>
<sequence length="60" mass="6558">MTKMLMKCRELIRSEEGATATEYAVMLALIIIVAIGAITFLGKKVNNTFQNIAESLPDPS</sequence>
<evidence type="ECO:0000313" key="3">
    <source>
        <dbReference type="Proteomes" id="UP000002534"/>
    </source>
</evidence>
<proteinExistence type="predicted"/>
<keyword evidence="1" id="KW-1133">Transmembrane helix</keyword>
<accession>Q0C6K3</accession>
<keyword evidence="1" id="KW-0812">Transmembrane</keyword>
<keyword evidence="1" id="KW-0472">Membrane</keyword>
<dbReference type="EMBL" id="CP000142">
    <property type="protein sequence ID" value="ABI81935.2"/>
    <property type="molecule type" value="Genomic_DNA"/>
</dbReference>
<protein>
    <submittedName>
        <fullName evidence="2">Flp pilus major pilin</fullName>
    </submittedName>
</protein>
<gene>
    <name evidence="2" type="primary">flp-2</name>
    <name evidence="2" type="ordered locus">Pcar_3316</name>
</gene>
<evidence type="ECO:0000256" key="1">
    <source>
        <dbReference type="SAM" id="Phobius"/>
    </source>
</evidence>
<dbReference type="Pfam" id="PF04964">
    <property type="entry name" value="Flp_Fap"/>
    <property type="match status" value="1"/>
</dbReference>
<name>Q0C6K3_SYNC1</name>
<dbReference type="InterPro" id="IPR007047">
    <property type="entry name" value="Flp_Fap"/>
</dbReference>
<feature type="transmembrane region" description="Helical" evidence="1">
    <location>
        <begin position="20"/>
        <end position="41"/>
    </location>
</feature>
<keyword evidence="3" id="KW-1185">Reference proteome</keyword>